<feature type="coiled-coil region" evidence="1">
    <location>
        <begin position="1"/>
        <end position="31"/>
    </location>
</feature>
<protein>
    <submittedName>
        <fullName evidence="3">Uncharacterized protein</fullName>
    </submittedName>
</protein>
<feature type="transmembrane region" description="Helical" evidence="2">
    <location>
        <begin position="38"/>
        <end position="59"/>
    </location>
</feature>
<feature type="non-terminal residue" evidence="3">
    <location>
        <position position="1"/>
    </location>
</feature>
<keyword evidence="1" id="KW-0175">Coiled coil</keyword>
<keyword evidence="2" id="KW-1133">Transmembrane helix</keyword>
<keyword evidence="2" id="KW-0812">Transmembrane</keyword>
<keyword evidence="2" id="KW-0472">Membrane</keyword>
<keyword evidence="4" id="KW-1185">Reference proteome</keyword>
<reference evidence="3" key="1">
    <citation type="submission" date="2021-02" db="EMBL/GenBank/DDBJ databases">
        <authorList>
            <person name="Nowell W R."/>
        </authorList>
    </citation>
    <scope>NUCLEOTIDE SEQUENCE</scope>
</reference>
<evidence type="ECO:0000313" key="3">
    <source>
        <dbReference type="EMBL" id="CAF1322488.1"/>
    </source>
</evidence>
<dbReference type="AlphaFoldDB" id="A0A815FA54"/>
<evidence type="ECO:0000256" key="1">
    <source>
        <dbReference type="SAM" id="Coils"/>
    </source>
</evidence>
<comment type="caution">
    <text evidence="3">The sequence shown here is derived from an EMBL/GenBank/DDBJ whole genome shotgun (WGS) entry which is preliminary data.</text>
</comment>
<name>A0A815FA54_9BILA</name>
<dbReference type="Proteomes" id="UP000663870">
    <property type="component" value="Unassembled WGS sequence"/>
</dbReference>
<gene>
    <name evidence="3" type="ORF">JXQ802_LOCUS30618</name>
</gene>
<accession>A0A815FA54</accession>
<dbReference type="EMBL" id="CAJNOL010001253">
    <property type="protein sequence ID" value="CAF1322488.1"/>
    <property type="molecule type" value="Genomic_DNA"/>
</dbReference>
<sequence length="63" mass="7207">IDGLQEQIVTLQQSNDDLKQSNDDLKQYNDHLQYELKLLKMICGLTSLSTIALGAYIIFHKVK</sequence>
<proteinExistence type="predicted"/>
<evidence type="ECO:0000313" key="4">
    <source>
        <dbReference type="Proteomes" id="UP000663870"/>
    </source>
</evidence>
<evidence type="ECO:0000256" key="2">
    <source>
        <dbReference type="SAM" id="Phobius"/>
    </source>
</evidence>
<organism evidence="3 4">
    <name type="scientific">Rotaria sordida</name>
    <dbReference type="NCBI Taxonomy" id="392033"/>
    <lineage>
        <taxon>Eukaryota</taxon>
        <taxon>Metazoa</taxon>
        <taxon>Spiralia</taxon>
        <taxon>Gnathifera</taxon>
        <taxon>Rotifera</taxon>
        <taxon>Eurotatoria</taxon>
        <taxon>Bdelloidea</taxon>
        <taxon>Philodinida</taxon>
        <taxon>Philodinidae</taxon>
        <taxon>Rotaria</taxon>
    </lineage>
</organism>